<feature type="region of interest" description="Disordered" evidence="2">
    <location>
        <begin position="1357"/>
        <end position="1384"/>
    </location>
</feature>
<comment type="caution">
    <text evidence="3">The sequence shown here is derived from an EMBL/GenBank/DDBJ whole genome shotgun (WGS) entry which is preliminary data.</text>
</comment>
<evidence type="ECO:0000313" key="4">
    <source>
        <dbReference type="Proteomes" id="UP001189429"/>
    </source>
</evidence>
<evidence type="ECO:0000313" key="3">
    <source>
        <dbReference type="EMBL" id="CAK0855879.1"/>
    </source>
</evidence>
<dbReference type="Proteomes" id="UP001189429">
    <property type="component" value="Unassembled WGS sequence"/>
</dbReference>
<feature type="region of interest" description="Disordered" evidence="2">
    <location>
        <begin position="376"/>
        <end position="435"/>
    </location>
</feature>
<dbReference type="EMBL" id="CAUYUJ010015582">
    <property type="protein sequence ID" value="CAK0855879.1"/>
    <property type="molecule type" value="Genomic_DNA"/>
</dbReference>
<accession>A0ABN9U9B6</accession>
<feature type="compositionally biased region" description="Basic and acidic residues" evidence="2">
    <location>
        <begin position="381"/>
        <end position="393"/>
    </location>
</feature>
<feature type="coiled-coil region" evidence="1">
    <location>
        <begin position="241"/>
        <end position="308"/>
    </location>
</feature>
<dbReference type="InterPro" id="IPR012674">
    <property type="entry name" value="Calycin"/>
</dbReference>
<feature type="compositionally biased region" description="Basic and acidic residues" evidence="2">
    <location>
        <begin position="418"/>
        <end position="430"/>
    </location>
</feature>
<feature type="compositionally biased region" description="Basic and acidic residues" evidence="2">
    <location>
        <begin position="1123"/>
        <end position="1137"/>
    </location>
</feature>
<name>A0ABN9U9B6_9DINO</name>
<reference evidence="3" key="1">
    <citation type="submission" date="2023-10" db="EMBL/GenBank/DDBJ databases">
        <authorList>
            <person name="Chen Y."/>
            <person name="Shah S."/>
            <person name="Dougan E. K."/>
            <person name="Thang M."/>
            <person name="Chan C."/>
        </authorList>
    </citation>
    <scope>NUCLEOTIDE SEQUENCE [LARGE SCALE GENOMIC DNA]</scope>
</reference>
<sequence>MASRDIWSGIVGGPELNLDECKDGRPASRPPRAHAVAAVRIWRRVLQHAKEVASLTVEWPGPTSLEVQGSRGQLDGSLCPAMDTASNIARKTANVAQLFIVEFGRRLRRDLPASAVCAMARSSRGGGSGSRRSKTYWMWSCGGSNWDWRATCFGCGYTAPPWALEAAAKAKPQADKDGWVDQPRGRWATSAATSQSQTSASGASGTPSGSGATAIERLQVAAEQLEALQARPPDGVDCCFADVVASQLEAKRAELAEAQRAAAEQKASSMPLSAMLHKEANVIGKAQLQKAQEEPAQLDAEVEEASRALHVLEDEARVESAAQLRQRAAEWAGASQVPGPLMQLGKLPEAWGSSNYEVAWAAIRSQVEAVRAQLAEAPAAPKREPWAESRPVDEISSEGGDRAGGCRPWQPQCAAERGQAERRGDARGEWPKVAQARKRELAAEAEVSPAPGQVVTAAQDVRCGLEELGFNGNGWGRILEVIAALDSRNRAPPHPVMPQEACLAPHRLEVAREACLAPRVCAHGQGGPAGELSLRSGLEVLIGRSRSVHYVRAAAAGSNLDILATFGDTVLLQQPRFIAVVGLAAESLSANVSVMAGRACAATVAELPALAALRAAPAGAWPPGVARSVVGDFALQAVGAEQLVAAQLGSAGLEAARRLRVQRLPSGAAETAFLASSPSPGRQLGVHWGPQGWTFRKASQSRKLATVAASARGGVHEGRVRAAGAPRRARRLGPIRKAWPATSMACARAGTGNADGNVHCWRLAACRSARAPPMGAERELRARRAELRRRSGLDPAALAAGHAVQMLGGQLETGELPHGMQEWGLEAAATRHASAGTPWEHCASSFEAAVPTRARIGWIFQSERCMVTSLGDVLDLIHLGAWSASVRRETPQLSHDTRLQRPMHWGAIGRQLGPDCGPRVWGQNGLEAFISIAHWKQASVQCEFAGDEFGRCWLPAPEPPQRRHTDVMWAQWACKPAEEKLNGKLCLDGSALEPQFCAVRWESWAMAQRDDYGNLGTRVYGTVRRSGPQQTAKGGEDFATWRLATFAGPAAQAVLDGRLAEAQRRGTERADRLAEMGAQMHAVDSRQAAGERHARTEVARELGRGIWRAAILGHGVEARDREELPPAAERHQVHAADAEEPQAAGEATGEEPMARRPRLESARSTGSSSAALSASAVAFSILGHALSYACAGEGEGAQELAACSKCGAYMTLGGRSGVKPRLKERCPGDKTDEGGRDQRSLWQRGFHPGARRQEGSRTARHRAKGEGIPALRSQGPVPEHAQERCLEWLGVAAEPAADSAATASSAGNAPAAAAEPQVAAGPGGAPEDAAATAAAASLPLRRPAAARAGRLGACGGSEEGPAAAAGPAGDAQVGRGPAPGMWGRCRAKPKADPVEVVDAAGPQATSRGRASVTFRVGESGDESPPERQPRSSGVQLRSSRHSARSNESVLSTLSPFQGIVAADDAEDRSDMPDFTGTWQCTRAEGNMPAFLLSMGLDPIMVEAARSAHYGVGHQVQVITQDGDNIHVVDQLKTTVTMMCQVGLGPQKSCDLEGRPVTITPTWDGQTLCVETTTQAGELFATSRRFFEGDVMVLELTSPSGAKMRRIFSKKAMSRPLMSMCSTVSTRLTAGTTSSS</sequence>
<evidence type="ECO:0000256" key="1">
    <source>
        <dbReference type="SAM" id="Coils"/>
    </source>
</evidence>
<keyword evidence="4" id="KW-1185">Reference proteome</keyword>
<dbReference type="SUPFAM" id="SSF50814">
    <property type="entry name" value="Lipocalins"/>
    <property type="match status" value="1"/>
</dbReference>
<keyword evidence="1" id="KW-0175">Coiled coil</keyword>
<evidence type="ECO:0000256" key="2">
    <source>
        <dbReference type="SAM" id="MobiDB-lite"/>
    </source>
</evidence>
<protein>
    <recommendedName>
        <fullName evidence="5">Altered inheritance of mitochondria protein 24, mitochondrial</fullName>
    </recommendedName>
</protein>
<organism evidence="3 4">
    <name type="scientific">Prorocentrum cordatum</name>
    <dbReference type="NCBI Taxonomy" id="2364126"/>
    <lineage>
        <taxon>Eukaryota</taxon>
        <taxon>Sar</taxon>
        <taxon>Alveolata</taxon>
        <taxon>Dinophyceae</taxon>
        <taxon>Prorocentrales</taxon>
        <taxon>Prorocentraceae</taxon>
        <taxon>Prorocentrum</taxon>
    </lineage>
</organism>
<gene>
    <name evidence="3" type="ORF">PCOR1329_LOCUS46404</name>
</gene>
<evidence type="ECO:0008006" key="5">
    <source>
        <dbReference type="Google" id="ProtNLM"/>
    </source>
</evidence>
<dbReference type="Gene3D" id="2.40.128.20">
    <property type="match status" value="1"/>
</dbReference>
<feature type="region of interest" description="Disordered" evidence="2">
    <location>
        <begin position="1123"/>
        <end position="1166"/>
    </location>
</feature>
<feature type="region of interest" description="Disordered" evidence="2">
    <location>
        <begin position="1217"/>
        <end position="1280"/>
    </location>
</feature>
<feature type="compositionally biased region" description="Low complexity" evidence="2">
    <location>
        <begin position="1359"/>
        <end position="1374"/>
    </location>
</feature>
<feature type="region of interest" description="Disordered" evidence="2">
    <location>
        <begin position="168"/>
        <end position="211"/>
    </location>
</feature>
<feature type="compositionally biased region" description="Low complexity" evidence="2">
    <location>
        <begin position="188"/>
        <end position="211"/>
    </location>
</feature>
<feature type="compositionally biased region" description="Basic and acidic residues" evidence="2">
    <location>
        <begin position="1152"/>
        <end position="1161"/>
    </location>
</feature>
<dbReference type="CDD" id="cd00742">
    <property type="entry name" value="FABP"/>
    <property type="match status" value="1"/>
</dbReference>
<feature type="compositionally biased region" description="Basic and acidic residues" evidence="2">
    <location>
        <begin position="1221"/>
        <end position="1239"/>
    </location>
</feature>
<feature type="region of interest" description="Disordered" evidence="2">
    <location>
        <begin position="1398"/>
        <end position="1450"/>
    </location>
</feature>
<proteinExistence type="predicted"/>
<feature type="region of interest" description="Disordered" evidence="2">
    <location>
        <begin position="1301"/>
        <end position="1334"/>
    </location>
</feature>